<comment type="caution">
    <text evidence="2">The sequence shown here is derived from an EMBL/GenBank/DDBJ whole genome shotgun (WGS) entry which is preliminary data.</text>
</comment>
<evidence type="ECO:0000259" key="1">
    <source>
        <dbReference type="Pfam" id="PF24696"/>
    </source>
</evidence>
<sequence>MSAFTMMDPTVQPAVAAVGLAPRPADLRGRRLVLMDNGKNNARRLLEEVFTLLEPQLAPSEVVWRKVPTTLPASEELLDEIAADCDLVIQAVGD</sequence>
<evidence type="ECO:0000313" key="2">
    <source>
        <dbReference type="EMBL" id="NEK57615.1"/>
    </source>
</evidence>
<dbReference type="InterPro" id="IPR057767">
    <property type="entry name" value="UGSC-like_dom"/>
</dbReference>
<feature type="domain" description="UGSC-like" evidence="1">
    <location>
        <begin position="6"/>
        <end position="94"/>
    </location>
</feature>
<evidence type="ECO:0000313" key="3">
    <source>
        <dbReference type="Proteomes" id="UP000470246"/>
    </source>
</evidence>
<keyword evidence="3" id="KW-1185">Reference proteome</keyword>
<gene>
    <name evidence="2" type="ORF">GCU56_06990</name>
</gene>
<accession>A0A7K3VYA0</accession>
<name>A0A7K3VYA0_9ACTN</name>
<dbReference type="Pfam" id="PF24696">
    <property type="entry name" value="UGSC"/>
    <property type="match status" value="1"/>
</dbReference>
<reference evidence="2 3" key="1">
    <citation type="submission" date="2020-02" db="EMBL/GenBank/DDBJ databases">
        <title>Geodermatophilus sabuli CPCC 205279 I12A-02694.</title>
        <authorList>
            <person name="Jiang Z."/>
        </authorList>
    </citation>
    <scope>NUCLEOTIDE SEQUENCE [LARGE SCALE GENOMIC DNA]</scope>
    <source>
        <strain evidence="2 3">I12A-02694</strain>
    </source>
</reference>
<protein>
    <recommendedName>
        <fullName evidence="1">UGSC-like domain-containing protein</fullName>
    </recommendedName>
</protein>
<dbReference type="Proteomes" id="UP000470246">
    <property type="component" value="Unassembled WGS sequence"/>
</dbReference>
<dbReference type="AlphaFoldDB" id="A0A7K3VYA0"/>
<dbReference type="EMBL" id="JAAGWF010000008">
    <property type="protein sequence ID" value="NEK57615.1"/>
    <property type="molecule type" value="Genomic_DNA"/>
</dbReference>
<organism evidence="2 3">
    <name type="scientific">Geodermatophilus sabuli</name>
    <dbReference type="NCBI Taxonomy" id="1564158"/>
    <lineage>
        <taxon>Bacteria</taxon>
        <taxon>Bacillati</taxon>
        <taxon>Actinomycetota</taxon>
        <taxon>Actinomycetes</taxon>
        <taxon>Geodermatophilales</taxon>
        <taxon>Geodermatophilaceae</taxon>
        <taxon>Geodermatophilus</taxon>
    </lineage>
</organism>
<proteinExistence type="predicted"/>